<keyword evidence="4" id="KW-1185">Reference proteome</keyword>
<gene>
    <name evidence="3" type="ORF">Tco_0803767</name>
</gene>
<evidence type="ECO:0000256" key="1">
    <source>
        <dbReference type="SAM" id="Coils"/>
    </source>
</evidence>
<evidence type="ECO:0000256" key="2">
    <source>
        <dbReference type="SAM" id="MobiDB-lite"/>
    </source>
</evidence>
<feature type="region of interest" description="Disordered" evidence="2">
    <location>
        <begin position="149"/>
        <end position="181"/>
    </location>
</feature>
<evidence type="ECO:0008006" key="5">
    <source>
        <dbReference type="Google" id="ProtNLM"/>
    </source>
</evidence>
<comment type="caution">
    <text evidence="3">The sequence shown here is derived from an EMBL/GenBank/DDBJ whole genome shotgun (WGS) entry which is preliminary data.</text>
</comment>
<name>A0ABQ5A2H5_9ASTR</name>
<feature type="region of interest" description="Disordered" evidence="2">
    <location>
        <begin position="195"/>
        <end position="216"/>
    </location>
</feature>
<feature type="coiled-coil region" evidence="1">
    <location>
        <begin position="322"/>
        <end position="349"/>
    </location>
</feature>
<dbReference type="EMBL" id="BQNB010011913">
    <property type="protein sequence ID" value="GJS96799.1"/>
    <property type="molecule type" value="Genomic_DNA"/>
</dbReference>
<keyword evidence="1" id="KW-0175">Coiled coil</keyword>
<proteinExistence type="predicted"/>
<protein>
    <recommendedName>
        <fullName evidence="5">Gag-Pol polyprotein</fullName>
    </recommendedName>
</protein>
<evidence type="ECO:0000313" key="4">
    <source>
        <dbReference type="Proteomes" id="UP001151760"/>
    </source>
</evidence>
<accession>A0ABQ5A2H5</accession>
<evidence type="ECO:0000313" key="3">
    <source>
        <dbReference type="EMBL" id="GJS96799.1"/>
    </source>
</evidence>
<reference evidence="3" key="1">
    <citation type="journal article" date="2022" name="Int. J. Mol. Sci.">
        <title>Draft Genome of Tanacetum Coccineum: Genomic Comparison of Closely Related Tanacetum-Family Plants.</title>
        <authorList>
            <person name="Yamashiro T."/>
            <person name="Shiraishi A."/>
            <person name="Nakayama K."/>
            <person name="Satake H."/>
        </authorList>
    </citation>
    <scope>NUCLEOTIDE SEQUENCE</scope>
</reference>
<sequence>QGPYKLTEFVTEAVPLDGDQPGHLCRVQEETYANTTPENQRLIDAEAEAIYMILNRIGDDIYSTVDAYLNANEMWLAIEHLQQGDSINKQDVKTKLFWEFGECSVSTITSTRMVKQHQNEVNKIRVEKIARNAKPLALVAATQHYQDTYSPDTNYQTPKPHKTHTSSSIHTTSASSHATARNKVKEIAKAITPLSESAFEEDMDTSPRSGNGRNARQFGNQRIVTVTRARSRETIESKGVPLSAEQDEWLHDTDDEPDEQELKAHFIIVTHGSSDICDNERTAEQNAEEHEDERVLLASLIANFKFDVDENKKYPKQLKKANTSLTQELEKSKQDLKKSKQDLSFCKSELEKYKIFQTNHKDKEKAELECAKAY</sequence>
<dbReference type="Proteomes" id="UP001151760">
    <property type="component" value="Unassembled WGS sequence"/>
</dbReference>
<feature type="compositionally biased region" description="Low complexity" evidence="2">
    <location>
        <begin position="165"/>
        <end position="179"/>
    </location>
</feature>
<reference evidence="3" key="2">
    <citation type="submission" date="2022-01" db="EMBL/GenBank/DDBJ databases">
        <authorList>
            <person name="Yamashiro T."/>
            <person name="Shiraishi A."/>
            <person name="Satake H."/>
            <person name="Nakayama K."/>
        </authorList>
    </citation>
    <scope>NUCLEOTIDE SEQUENCE</scope>
</reference>
<feature type="compositionally biased region" description="Polar residues" evidence="2">
    <location>
        <begin position="206"/>
        <end position="216"/>
    </location>
</feature>
<feature type="non-terminal residue" evidence="3">
    <location>
        <position position="1"/>
    </location>
</feature>
<organism evidence="3 4">
    <name type="scientific">Tanacetum coccineum</name>
    <dbReference type="NCBI Taxonomy" id="301880"/>
    <lineage>
        <taxon>Eukaryota</taxon>
        <taxon>Viridiplantae</taxon>
        <taxon>Streptophyta</taxon>
        <taxon>Embryophyta</taxon>
        <taxon>Tracheophyta</taxon>
        <taxon>Spermatophyta</taxon>
        <taxon>Magnoliopsida</taxon>
        <taxon>eudicotyledons</taxon>
        <taxon>Gunneridae</taxon>
        <taxon>Pentapetalae</taxon>
        <taxon>asterids</taxon>
        <taxon>campanulids</taxon>
        <taxon>Asterales</taxon>
        <taxon>Asteraceae</taxon>
        <taxon>Asteroideae</taxon>
        <taxon>Anthemideae</taxon>
        <taxon>Anthemidinae</taxon>
        <taxon>Tanacetum</taxon>
    </lineage>
</organism>